<evidence type="ECO:0000256" key="4">
    <source>
        <dbReference type="ARBA" id="ARBA00023163"/>
    </source>
</evidence>
<dbReference type="InterPro" id="IPR011990">
    <property type="entry name" value="TPR-like_helical_dom_sf"/>
</dbReference>
<sequence length="1102" mass="119671">MEFRVLGPVEAYDDGVPVDLGGRRQRTVLARLLIAQGAVVSADTLVDDLYGGAPPASALSALQSFVSHLRRAIEPRRSPRTPSQLLIRRPPGYLLATTDVDAIHFTDLVTLSEFRSPGEAAASLDKALRMWRGLPYGELGDEAWATAEVARLRELRLVAVERRAQALLDLGRPQTVISELETETAENPLRERLWCLLALALYRTGRQAEALAVLRHAGKLLAEQLGLDPGPELRALENDILRQVESLDLVTTAMTLRSPAGTVPPRRILRGREEQLAELTALPVRTAQSGVAVAAVSGEPGIGKTRLLEAFRDHCAGLGYLVLWGRCHDTQGAPPLWPWLQVLGALEQHCPPPDRPALAGLLDDESPTGSTDGALLRRNQAVIQWLASAAQVRPLVIILDDLHWADPASLELLRDVIILSGGPAASTPLTLVTAFRDTAPGTGVDKVLERLARYDLLRLPLSGLGTDAVRAVAADVGTEVDEPTARRLAERTGGNPFFVRESARLLAQGRALDTVPGAVAELIRQRLTALGPQVGEVLRIAAVIGRDFAPAVVADVGHAPVYDALDQAVQAGLITAHADRMVFIHDLVREVILCDIPPLRKATVHRDVMTALAGRPSTDVAVIAHHAVEAGPAAYGEAVRWARAAAEQAGRRLAYKEAATWWGRAVAAHGAATGDPETHVELLLRQVRALLEAGDALGARQARAEAVRIADRSGARPELTALALTALDAPSIWTLRNPYEAVELRLVHRFETALRELPDTDSPERARLLSGLAQELYDGNDDPRRSALSSEAIEMARRLRDPHLLLQMLNGRCLALPRLPIHVHELLKIAAEMRDVAVRAQAPGFELLAQMIYTHMRLEIFDVPGADEAAACCDAMLERLPLPWPRFQHTVWRGLRIALDGRFDDAETVYADAERQAERIGMWYAGVIVATGRLLLHYHRGTMGHAGPLIDAITGIQASMDHDARVLHLCAEGRVEEARRLAAEGWPPPVTDWAWLTLTCFQAAAQAAVGDIPACRASYTELLPYSGRVSVGSGVAGLGPVDWFLALLASAVGDRDTAGRHLTTVTQLAGEAGLTWWRQRAVAAERALRQERQIIPYRCGRR</sequence>
<dbReference type="SMART" id="SM00862">
    <property type="entry name" value="Trans_reg_C"/>
    <property type="match status" value="1"/>
</dbReference>
<dbReference type="InterPro" id="IPR036388">
    <property type="entry name" value="WH-like_DNA-bd_sf"/>
</dbReference>
<evidence type="ECO:0000256" key="3">
    <source>
        <dbReference type="ARBA" id="ARBA00023125"/>
    </source>
</evidence>
<organism evidence="7 8">
    <name type="scientific">Streptosporangium fragile</name>
    <dbReference type="NCBI Taxonomy" id="46186"/>
    <lineage>
        <taxon>Bacteria</taxon>
        <taxon>Bacillati</taxon>
        <taxon>Actinomycetota</taxon>
        <taxon>Actinomycetes</taxon>
        <taxon>Streptosporangiales</taxon>
        <taxon>Streptosporangiaceae</taxon>
        <taxon>Streptosporangium</taxon>
    </lineage>
</organism>
<reference evidence="7 8" key="1">
    <citation type="journal article" date="2019" name="Int. J. Syst. Evol. Microbiol.">
        <title>The Global Catalogue of Microorganisms (GCM) 10K type strain sequencing project: providing services to taxonomists for standard genome sequencing and annotation.</title>
        <authorList>
            <consortium name="The Broad Institute Genomics Platform"/>
            <consortium name="The Broad Institute Genome Sequencing Center for Infectious Disease"/>
            <person name="Wu L."/>
            <person name="Ma J."/>
        </authorList>
    </citation>
    <scope>NUCLEOTIDE SEQUENCE [LARGE SCALE GENOMIC DNA]</scope>
    <source>
        <strain evidence="7 8">JCM 6242</strain>
    </source>
</reference>
<dbReference type="Proteomes" id="UP001500831">
    <property type="component" value="Unassembled WGS sequence"/>
</dbReference>
<dbReference type="InterPro" id="IPR041664">
    <property type="entry name" value="AAA_16"/>
</dbReference>
<dbReference type="RefSeq" id="WP_344973414.1">
    <property type="nucleotide sequence ID" value="NZ_BAAAVI010000027.1"/>
</dbReference>
<dbReference type="Gene3D" id="1.25.40.10">
    <property type="entry name" value="Tetratricopeptide repeat domain"/>
    <property type="match status" value="1"/>
</dbReference>
<dbReference type="PROSITE" id="PS51755">
    <property type="entry name" value="OMPR_PHOB"/>
    <property type="match status" value="1"/>
</dbReference>
<dbReference type="InterPro" id="IPR016032">
    <property type="entry name" value="Sig_transdc_resp-reg_C-effctor"/>
</dbReference>
<keyword evidence="2" id="KW-0805">Transcription regulation</keyword>
<comment type="similarity">
    <text evidence="1">Belongs to the AfsR/DnrI/RedD regulatory family.</text>
</comment>
<proteinExistence type="inferred from homology"/>
<dbReference type="SUPFAM" id="SSF52540">
    <property type="entry name" value="P-loop containing nucleoside triphosphate hydrolases"/>
    <property type="match status" value="1"/>
</dbReference>
<evidence type="ECO:0000313" key="7">
    <source>
        <dbReference type="EMBL" id="GAA2877875.1"/>
    </source>
</evidence>
<gene>
    <name evidence="7" type="ORF">GCM10010517_39560</name>
</gene>
<dbReference type="InterPro" id="IPR005158">
    <property type="entry name" value="BTAD"/>
</dbReference>
<dbReference type="SMART" id="SM01043">
    <property type="entry name" value="BTAD"/>
    <property type="match status" value="1"/>
</dbReference>
<keyword evidence="3 5" id="KW-0238">DNA-binding</keyword>
<dbReference type="Gene3D" id="3.40.50.300">
    <property type="entry name" value="P-loop containing nucleotide triphosphate hydrolases"/>
    <property type="match status" value="1"/>
</dbReference>
<dbReference type="SUPFAM" id="SSF46894">
    <property type="entry name" value="C-terminal effector domain of the bipartite response regulators"/>
    <property type="match status" value="1"/>
</dbReference>
<dbReference type="Pfam" id="PF03704">
    <property type="entry name" value="BTAD"/>
    <property type="match status" value="1"/>
</dbReference>
<dbReference type="InterPro" id="IPR001867">
    <property type="entry name" value="OmpR/PhoB-type_DNA-bd"/>
</dbReference>
<keyword evidence="4" id="KW-0804">Transcription</keyword>
<dbReference type="EMBL" id="BAAAVI010000027">
    <property type="protein sequence ID" value="GAA2877875.1"/>
    <property type="molecule type" value="Genomic_DNA"/>
</dbReference>
<evidence type="ECO:0000259" key="6">
    <source>
        <dbReference type="PROSITE" id="PS51755"/>
    </source>
</evidence>
<dbReference type="InterPro" id="IPR027417">
    <property type="entry name" value="P-loop_NTPase"/>
</dbReference>
<evidence type="ECO:0000256" key="2">
    <source>
        <dbReference type="ARBA" id="ARBA00023015"/>
    </source>
</evidence>
<dbReference type="SUPFAM" id="SSF48452">
    <property type="entry name" value="TPR-like"/>
    <property type="match status" value="1"/>
</dbReference>
<protein>
    <submittedName>
        <fullName evidence="7">BTAD domain-containing putative transcriptional regulator</fullName>
    </submittedName>
</protein>
<feature type="domain" description="OmpR/PhoB-type" evidence="6">
    <location>
        <begin position="1"/>
        <end position="97"/>
    </location>
</feature>
<keyword evidence="8" id="KW-1185">Reference proteome</keyword>
<dbReference type="Pfam" id="PF00486">
    <property type="entry name" value="Trans_reg_C"/>
    <property type="match status" value="1"/>
</dbReference>
<dbReference type="CDD" id="cd15831">
    <property type="entry name" value="BTAD"/>
    <property type="match status" value="1"/>
</dbReference>
<comment type="caution">
    <text evidence="7">The sequence shown here is derived from an EMBL/GenBank/DDBJ whole genome shotgun (WGS) entry which is preliminary data.</text>
</comment>
<evidence type="ECO:0000256" key="5">
    <source>
        <dbReference type="PROSITE-ProRule" id="PRU01091"/>
    </source>
</evidence>
<feature type="DNA-binding region" description="OmpR/PhoB-type" evidence="5">
    <location>
        <begin position="1"/>
        <end position="97"/>
    </location>
</feature>
<dbReference type="PANTHER" id="PTHR35807:SF1">
    <property type="entry name" value="TRANSCRIPTIONAL REGULATOR REDD"/>
    <property type="match status" value="1"/>
</dbReference>
<dbReference type="PANTHER" id="PTHR35807">
    <property type="entry name" value="TRANSCRIPTIONAL REGULATOR REDD-RELATED"/>
    <property type="match status" value="1"/>
</dbReference>
<dbReference type="InterPro" id="IPR051677">
    <property type="entry name" value="AfsR-DnrI-RedD_regulator"/>
</dbReference>
<dbReference type="Pfam" id="PF13191">
    <property type="entry name" value="AAA_16"/>
    <property type="match status" value="1"/>
</dbReference>
<accession>A0ABN3VZV3</accession>
<dbReference type="Gene3D" id="1.10.10.10">
    <property type="entry name" value="Winged helix-like DNA-binding domain superfamily/Winged helix DNA-binding domain"/>
    <property type="match status" value="1"/>
</dbReference>
<evidence type="ECO:0000256" key="1">
    <source>
        <dbReference type="ARBA" id="ARBA00005820"/>
    </source>
</evidence>
<evidence type="ECO:0000313" key="8">
    <source>
        <dbReference type="Proteomes" id="UP001500831"/>
    </source>
</evidence>
<name>A0ABN3VZV3_9ACTN</name>